<feature type="region of interest" description="Disordered" evidence="1">
    <location>
        <begin position="13"/>
        <end position="66"/>
    </location>
</feature>
<dbReference type="Proteomes" id="UP001152622">
    <property type="component" value="Chromosome 3"/>
</dbReference>
<dbReference type="AlphaFoldDB" id="A0A9Q1G046"/>
<comment type="caution">
    <text evidence="2">The sequence shown here is derived from an EMBL/GenBank/DDBJ whole genome shotgun (WGS) entry which is preliminary data.</text>
</comment>
<reference evidence="2" key="1">
    <citation type="journal article" date="2023" name="Science">
        <title>Genome structures resolve the early diversification of teleost fishes.</title>
        <authorList>
            <person name="Parey E."/>
            <person name="Louis A."/>
            <person name="Montfort J."/>
            <person name="Bouchez O."/>
            <person name="Roques C."/>
            <person name="Iampietro C."/>
            <person name="Lluch J."/>
            <person name="Castinel A."/>
            <person name="Donnadieu C."/>
            <person name="Desvignes T."/>
            <person name="Floi Bucao C."/>
            <person name="Jouanno E."/>
            <person name="Wen M."/>
            <person name="Mejri S."/>
            <person name="Dirks R."/>
            <person name="Jansen H."/>
            <person name="Henkel C."/>
            <person name="Chen W.J."/>
            <person name="Zahm M."/>
            <person name="Cabau C."/>
            <person name="Klopp C."/>
            <person name="Thompson A.W."/>
            <person name="Robinson-Rechavi M."/>
            <person name="Braasch I."/>
            <person name="Lecointre G."/>
            <person name="Bobe J."/>
            <person name="Postlethwait J.H."/>
            <person name="Berthelot C."/>
            <person name="Roest Crollius H."/>
            <person name="Guiguen Y."/>
        </authorList>
    </citation>
    <scope>NUCLEOTIDE SEQUENCE</scope>
    <source>
        <strain evidence="2">WJC10195</strain>
    </source>
</reference>
<gene>
    <name evidence="2" type="ORF">SKAU_G00109530</name>
</gene>
<keyword evidence="3" id="KW-1185">Reference proteome</keyword>
<protein>
    <submittedName>
        <fullName evidence="2">Uncharacterized protein</fullName>
    </submittedName>
</protein>
<sequence>MIHMSGSWSLIGCHGDSAVSHARGPLDNQPKDPSLTSHLLSAPPAAASSATERAHGRRRAGFQGDEAGTVMETEGEEHTLPSVALGTVYCHGSLTRQQHQHRRETVQ</sequence>
<evidence type="ECO:0000313" key="3">
    <source>
        <dbReference type="Proteomes" id="UP001152622"/>
    </source>
</evidence>
<name>A0A9Q1G046_SYNKA</name>
<dbReference type="EMBL" id="JAINUF010000003">
    <property type="protein sequence ID" value="KAJ8370925.1"/>
    <property type="molecule type" value="Genomic_DNA"/>
</dbReference>
<evidence type="ECO:0000313" key="2">
    <source>
        <dbReference type="EMBL" id="KAJ8370925.1"/>
    </source>
</evidence>
<proteinExistence type="predicted"/>
<organism evidence="2 3">
    <name type="scientific">Synaphobranchus kaupii</name>
    <name type="common">Kaup's arrowtooth eel</name>
    <dbReference type="NCBI Taxonomy" id="118154"/>
    <lineage>
        <taxon>Eukaryota</taxon>
        <taxon>Metazoa</taxon>
        <taxon>Chordata</taxon>
        <taxon>Craniata</taxon>
        <taxon>Vertebrata</taxon>
        <taxon>Euteleostomi</taxon>
        <taxon>Actinopterygii</taxon>
        <taxon>Neopterygii</taxon>
        <taxon>Teleostei</taxon>
        <taxon>Anguilliformes</taxon>
        <taxon>Synaphobranchidae</taxon>
        <taxon>Synaphobranchus</taxon>
    </lineage>
</organism>
<accession>A0A9Q1G046</accession>
<evidence type="ECO:0000256" key="1">
    <source>
        <dbReference type="SAM" id="MobiDB-lite"/>
    </source>
</evidence>
<feature type="compositionally biased region" description="Low complexity" evidence="1">
    <location>
        <begin position="33"/>
        <end position="51"/>
    </location>
</feature>